<dbReference type="InterPro" id="IPR036322">
    <property type="entry name" value="WD40_repeat_dom_sf"/>
</dbReference>
<dbReference type="PROSITE" id="PS50082">
    <property type="entry name" value="WD_REPEATS_2"/>
    <property type="match status" value="4"/>
</dbReference>
<name>C1N011_MICPC</name>
<evidence type="ECO:0000256" key="5">
    <source>
        <dbReference type="SAM" id="MobiDB-lite"/>
    </source>
</evidence>
<dbReference type="eggNOG" id="KOG0308">
    <property type="taxonomic scope" value="Eukaryota"/>
</dbReference>
<dbReference type="InterPro" id="IPR020472">
    <property type="entry name" value="WD40_PAC1"/>
</dbReference>
<dbReference type="Pfam" id="PF11816">
    <property type="entry name" value="DUF3337"/>
    <property type="match status" value="1"/>
</dbReference>
<keyword evidence="3" id="KW-0677">Repeat</keyword>
<comment type="similarity">
    <text evidence="1">Belongs to the WD repeat WDR48 family.</text>
</comment>
<feature type="repeat" description="WD" evidence="4">
    <location>
        <begin position="202"/>
        <end position="234"/>
    </location>
</feature>
<dbReference type="InterPro" id="IPR015943">
    <property type="entry name" value="WD40/YVTN_repeat-like_dom_sf"/>
</dbReference>
<dbReference type="Gene3D" id="2.130.10.10">
    <property type="entry name" value="YVTN repeat-like/Quinoprotein amine dehydrogenase"/>
    <property type="match status" value="2"/>
</dbReference>
<dbReference type="GO" id="GO:0000724">
    <property type="term" value="P:double-strand break repair via homologous recombination"/>
    <property type="evidence" value="ECO:0007669"/>
    <property type="project" value="TreeGrafter"/>
</dbReference>
<evidence type="ECO:0000256" key="2">
    <source>
        <dbReference type="ARBA" id="ARBA00022574"/>
    </source>
</evidence>
<feature type="repeat" description="WD" evidence="4">
    <location>
        <begin position="36"/>
        <end position="70"/>
    </location>
</feature>
<dbReference type="Proteomes" id="UP000001876">
    <property type="component" value="Unassembled WGS sequence"/>
</dbReference>
<dbReference type="PROSITE" id="PS00678">
    <property type="entry name" value="WD_REPEATS_1"/>
    <property type="match status" value="2"/>
</dbReference>
<reference evidence="6 7" key="1">
    <citation type="journal article" date="2009" name="Science">
        <title>Green evolution and dynamic adaptations revealed by genomes of the marine picoeukaryotes Micromonas.</title>
        <authorList>
            <person name="Worden A.Z."/>
            <person name="Lee J.H."/>
            <person name="Mock T."/>
            <person name="Rouze P."/>
            <person name="Simmons M.P."/>
            <person name="Aerts A.L."/>
            <person name="Allen A.E."/>
            <person name="Cuvelier M.L."/>
            <person name="Derelle E."/>
            <person name="Everett M.V."/>
            <person name="Foulon E."/>
            <person name="Grimwood J."/>
            <person name="Gundlach H."/>
            <person name="Henrissat B."/>
            <person name="Napoli C."/>
            <person name="McDonald S.M."/>
            <person name="Parker M.S."/>
            <person name="Rombauts S."/>
            <person name="Salamov A."/>
            <person name="Von Dassow P."/>
            <person name="Badger J.H."/>
            <person name="Coutinho P.M."/>
            <person name="Demir E."/>
            <person name="Dubchak I."/>
            <person name="Gentemann C."/>
            <person name="Eikrem W."/>
            <person name="Gready J.E."/>
            <person name="John U."/>
            <person name="Lanier W."/>
            <person name="Lindquist E.A."/>
            <person name="Lucas S."/>
            <person name="Mayer K.F."/>
            <person name="Moreau H."/>
            <person name="Not F."/>
            <person name="Otillar R."/>
            <person name="Panaud O."/>
            <person name="Pangilinan J."/>
            <person name="Paulsen I."/>
            <person name="Piegu B."/>
            <person name="Poliakov A."/>
            <person name="Robbens S."/>
            <person name="Schmutz J."/>
            <person name="Toulza E."/>
            <person name="Wyss T."/>
            <person name="Zelensky A."/>
            <person name="Zhou K."/>
            <person name="Armbrust E.V."/>
            <person name="Bhattacharya D."/>
            <person name="Goodenough U.W."/>
            <person name="Van de Peer Y."/>
            <person name="Grigoriev I.V."/>
        </authorList>
    </citation>
    <scope>NUCLEOTIDE SEQUENCE [LARGE SCALE GENOMIC DNA]</scope>
    <source>
        <strain evidence="6 7">CCMP1545</strain>
    </source>
</reference>
<feature type="repeat" description="WD" evidence="4">
    <location>
        <begin position="83"/>
        <end position="117"/>
    </location>
</feature>
<dbReference type="GeneID" id="9686486"/>
<feature type="region of interest" description="Disordered" evidence="5">
    <location>
        <begin position="16"/>
        <end position="40"/>
    </location>
</feature>
<dbReference type="GO" id="GO:0043130">
    <property type="term" value="F:ubiquitin binding"/>
    <property type="evidence" value="ECO:0007669"/>
    <property type="project" value="TreeGrafter"/>
</dbReference>
<accession>C1N011</accession>
<dbReference type="RefSeq" id="XP_003061314.1">
    <property type="nucleotide sequence ID" value="XM_003061268.1"/>
</dbReference>
<dbReference type="SMART" id="SM00320">
    <property type="entry name" value="WD40"/>
    <property type="match status" value="6"/>
</dbReference>
<dbReference type="PANTHER" id="PTHR19862:SF14">
    <property type="entry name" value="WD REPEAT-CONTAINING PROTEIN 48"/>
    <property type="match status" value="1"/>
</dbReference>
<dbReference type="CDD" id="cd00200">
    <property type="entry name" value="WD40"/>
    <property type="match status" value="1"/>
</dbReference>
<dbReference type="Pfam" id="PF00400">
    <property type="entry name" value="WD40"/>
    <property type="match status" value="3"/>
</dbReference>
<dbReference type="InterPro" id="IPR019775">
    <property type="entry name" value="WD40_repeat_CS"/>
</dbReference>
<dbReference type="OMA" id="IRHYHIL"/>
<dbReference type="PRINTS" id="PR00320">
    <property type="entry name" value="GPROTEINBRPT"/>
</dbReference>
<dbReference type="InterPro" id="IPR051246">
    <property type="entry name" value="WDR48"/>
</dbReference>
<dbReference type="PANTHER" id="PTHR19862">
    <property type="entry name" value="WD REPEAT-CONTAINING PROTEIN 48"/>
    <property type="match status" value="1"/>
</dbReference>
<gene>
    <name evidence="6" type="ORF">MICPUCDRAFT_60929</name>
</gene>
<evidence type="ECO:0000256" key="3">
    <source>
        <dbReference type="ARBA" id="ARBA00022737"/>
    </source>
</evidence>
<evidence type="ECO:0000256" key="4">
    <source>
        <dbReference type="PROSITE-ProRule" id="PRU00221"/>
    </source>
</evidence>
<evidence type="ECO:0000313" key="7">
    <source>
        <dbReference type="Proteomes" id="UP000001876"/>
    </source>
</evidence>
<dbReference type="KEGG" id="mpp:MICPUCDRAFT_60929"/>
<feature type="region of interest" description="Disordered" evidence="5">
    <location>
        <begin position="384"/>
        <end position="460"/>
    </location>
</feature>
<dbReference type="AlphaFoldDB" id="C1N011"/>
<proteinExistence type="inferred from homology"/>
<dbReference type="EMBL" id="GG663743">
    <property type="protein sequence ID" value="EEH54964.1"/>
    <property type="molecule type" value="Genomic_DNA"/>
</dbReference>
<dbReference type="STRING" id="564608.C1N011"/>
<evidence type="ECO:0000256" key="1">
    <source>
        <dbReference type="ARBA" id="ARBA00006917"/>
    </source>
</evidence>
<feature type="repeat" description="WD" evidence="4">
    <location>
        <begin position="248"/>
        <end position="289"/>
    </location>
</feature>
<keyword evidence="7" id="KW-1185">Reference proteome</keyword>
<organism evidence="7">
    <name type="scientific">Micromonas pusilla (strain CCMP1545)</name>
    <name type="common">Picoplanktonic green alga</name>
    <dbReference type="NCBI Taxonomy" id="564608"/>
    <lineage>
        <taxon>Eukaryota</taxon>
        <taxon>Viridiplantae</taxon>
        <taxon>Chlorophyta</taxon>
        <taxon>Mamiellophyceae</taxon>
        <taxon>Mamiellales</taxon>
        <taxon>Mamiellaceae</taxon>
        <taxon>Micromonas</taxon>
    </lineage>
</organism>
<dbReference type="OrthoDB" id="2421129at2759"/>
<protein>
    <submittedName>
        <fullName evidence="6">Predicted protein</fullName>
    </submittedName>
</protein>
<dbReference type="SUPFAM" id="SSF50978">
    <property type="entry name" value="WD40 repeat-like"/>
    <property type="match status" value="1"/>
</dbReference>
<dbReference type="InterPro" id="IPR001680">
    <property type="entry name" value="WD40_rpt"/>
</dbReference>
<sequence>MNGVVLGGGTGDSGVSSFGFKRPRKLGVSTRRPDHDASHVGGANAVEIDDQDGILYTAGRDGTIRGWDVERQPSLPPRCVAVLEGHAGWVNDLKAPRQSPGTLLSASSDRTVKAWRIGGDSDAHGAEGEPSQPRCVATMERHDDYVMALATPSRAGGREHFASGGLGADNVYLWDANVATNPIGVLKACGGDVASPSIARPLDGSKASVYALAMDGVGAVVAAGSTDAIVRVWDARDPSGCAKPAFKLKGHADNVRSIAIDPSGRMCLTASSDRTLRLWDLGQRRCVQSLPGVHACAAWAARPADDSWHRAYSGGSDGRVYVTDLAHRRSSLLFQEKHGVLDLRVDARSGGKHVWTATMGTEVNKYRVDVTSGEHDAFGVAGSIGSNGSIGGRRRQSGGLIDRMSIDGGSHSHSHHHHGESGASMSMGGGSSPHGALWFSAGRSPRKSGGANPFASPSSSPFAASSAASARAAASHALPSVTIRGAAPIVQHAQLNDRVRVLAKDANGEVTLWDVTKCALVRTFAPGSVFEDVLAAINPIVAIPSWFTVDSRSGSLAITLSPSGAFAAEAYAQEMGVPGAIAETKINVGVQTIHALLRDWAARRAARAEDENDTRTAFYGYSAAHASDDHDPSKLDPCDDAGAFATPDPPPVLLCEHHGGASWVRVPVEGLRGGDDEEALMPEWIVDCASGRHPVPESAKASFFVNPDPDVETPLPCIQNARVTAPRVLQSRKVSAYVLQKLRVEAPGGARPEDCLSLTCNGAECDPNMSMATIAKFMWKRGDEVQLLYSWREGVPMPDGLGGDGLASG</sequence>
<keyword evidence="2 4" id="KW-0853">WD repeat</keyword>
<evidence type="ECO:0000313" key="6">
    <source>
        <dbReference type="EMBL" id="EEH54964.1"/>
    </source>
</evidence>
<dbReference type="PROSITE" id="PS50294">
    <property type="entry name" value="WD_REPEATS_REGION"/>
    <property type="match status" value="2"/>
</dbReference>
<feature type="compositionally biased region" description="Low complexity" evidence="5">
    <location>
        <begin position="451"/>
        <end position="460"/>
    </location>
</feature>
<dbReference type="InterPro" id="IPR021772">
    <property type="entry name" value="WDR48/Bun107"/>
</dbReference>